<accession>A0A1B7NY83</accession>
<dbReference type="AlphaFoldDB" id="A0A1B7NY83"/>
<keyword evidence="2" id="KW-1185">Reference proteome</keyword>
<name>A0A1B7NY83_9EURO</name>
<protein>
    <submittedName>
        <fullName evidence="1">Uncharacterized protein</fullName>
    </submittedName>
</protein>
<gene>
    <name evidence="1" type="ORF">ACJ72_03912</name>
</gene>
<dbReference type="Proteomes" id="UP000091918">
    <property type="component" value="Unassembled WGS sequence"/>
</dbReference>
<reference evidence="1 2" key="1">
    <citation type="submission" date="2015-07" db="EMBL/GenBank/DDBJ databases">
        <title>Emmonsia species relationships and genome sequence.</title>
        <authorList>
            <person name="Cuomo C.A."/>
            <person name="Schwartz I.S."/>
            <person name="Kenyon C."/>
            <person name="de Hoog G.S."/>
            <person name="Govender N.P."/>
            <person name="Botha A."/>
            <person name="Moreno L."/>
            <person name="de Vries M."/>
            <person name="Munoz J.F."/>
            <person name="Stielow J.B."/>
        </authorList>
    </citation>
    <scope>NUCLEOTIDE SEQUENCE [LARGE SCALE GENOMIC DNA]</scope>
    <source>
        <strain evidence="1 2">CBS 136260</strain>
    </source>
</reference>
<evidence type="ECO:0000313" key="2">
    <source>
        <dbReference type="Proteomes" id="UP000091918"/>
    </source>
</evidence>
<proteinExistence type="predicted"/>
<dbReference type="STRING" id="1658172.A0A1B7NY83"/>
<dbReference type="OrthoDB" id="4193134at2759"/>
<comment type="caution">
    <text evidence="1">The sequence shown here is derived from an EMBL/GenBank/DDBJ whole genome shotgun (WGS) entry which is preliminary data.</text>
</comment>
<dbReference type="EMBL" id="LGUA01000417">
    <property type="protein sequence ID" value="OAX81742.1"/>
    <property type="molecule type" value="Genomic_DNA"/>
</dbReference>
<evidence type="ECO:0000313" key="1">
    <source>
        <dbReference type="EMBL" id="OAX81742.1"/>
    </source>
</evidence>
<organism evidence="1 2">
    <name type="scientific">Emergomyces africanus</name>
    <dbReference type="NCBI Taxonomy" id="1955775"/>
    <lineage>
        <taxon>Eukaryota</taxon>
        <taxon>Fungi</taxon>
        <taxon>Dikarya</taxon>
        <taxon>Ascomycota</taxon>
        <taxon>Pezizomycotina</taxon>
        <taxon>Eurotiomycetes</taxon>
        <taxon>Eurotiomycetidae</taxon>
        <taxon>Onygenales</taxon>
        <taxon>Ajellomycetaceae</taxon>
        <taxon>Emergomyces</taxon>
    </lineage>
</organism>
<sequence>MTTKQASNNGHLRKRTLLKILLPIAKTYNAEPIDPATPSNAGTIKPRKALLTSYVTLSSAENREEDMIAELQCAMKREIIFADLRSQEKDIQKLVASHCGLASPDFVQVLEMIEEMNNKIVWPHGSFNGCISVYIKCPGRSLLLPARMGLKVPLSYKIGEETFLGNMWFEAVTYIWTNKNCPDIPIPKLRGSGDPGGLSMST</sequence>